<organism evidence="9 10">
    <name type="scientific">Demequina capsici</name>
    <dbReference type="NCBI Taxonomy" id="3075620"/>
    <lineage>
        <taxon>Bacteria</taxon>
        <taxon>Bacillati</taxon>
        <taxon>Actinomycetota</taxon>
        <taxon>Actinomycetes</taxon>
        <taxon>Micrococcales</taxon>
        <taxon>Demequinaceae</taxon>
        <taxon>Demequina</taxon>
    </lineage>
</organism>
<comment type="catalytic activity">
    <reaction evidence="7">
        <text>(6S)-5-methyl-5,6,7,8-tetrahydrofolate + NAD(+) = (6R)-5,10-methylene-5,6,7,8-tetrahydrofolate + NADH + H(+)</text>
        <dbReference type="Rhea" id="RHEA:19821"/>
        <dbReference type="ChEBI" id="CHEBI:15378"/>
        <dbReference type="ChEBI" id="CHEBI:15636"/>
        <dbReference type="ChEBI" id="CHEBI:18608"/>
        <dbReference type="ChEBI" id="CHEBI:57540"/>
        <dbReference type="ChEBI" id="CHEBI:57945"/>
        <dbReference type="EC" id="1.5.1.54"/>
    </reaction>
    <physiologicalReaction direction="right-to-left" evidence="7">
        <dbReference type="Rhea" id="RHEA:19823"/>
    </physiologicalReaction>
</comment>
<evidence type="ECO:0000313" key="10">
    <source>
        <dbReference type="Proteomes" id="UP001304125"/>
    </source>
</evidence>
<dbReference type="RefSeq" id="WP_313498615.1">
    <property type="nucleotide sequence ID" value="NZ_CP134879.1"/>
</dbReference>
<dbReference type="GO" id="GO:0009086">
    <property type="term" value="P:methionine biosynthetic process"/>
    <property type="evidence" value="ECO:0007669"/>
    <property type="project" value="TreeGrafter"/>
</dbReference>
<comment type="pathway">
    <text evidence="2 8">One-carbon metabolism; tetrahydrofolate interconversion.</text>
</comment>
<evidence type="ECO:0000256" key="6">
    <source>
        <dbReference type="ARBA" id="ARBA00023002"/>
    </source>
</evidence>
<gene>
    <name evidence="9" type="ORF">RN606_00255</name>
</gene>
<dbReference type="AlphaFoldDB" id="A0AA96J7R0"/>
<reference evidence="9 10" key="1">
    <citation type="submission" date="2023-09" db="EMBL/GenBank/DDBJ databases">
        <title>Demequina sp. a novel bacteria isolated from Capsicum annuum.</title>
        <authorList>
            <person name="Humaira Z."/>
            <person name="Lee J."/>
            <person name="Cho D."/>
        </authorList>
    </citation>
    <scope>NUCLEOTIDE SEQUENCE [LARGE SCALE GENOMIC DNA]</scope>
    <source>
        <strain evidence="9 10">OYTSA14</strain>
    </source>
</reference>
<dbReference type="GO" id="GO:0005829">
    <property type="term" value="C:cytosol"/>
    <property type="evidence" value="ECO:0007669"/>
    <property type="project" value="TreeGrafter"/>
</dbReference>
<dbReference type="CDD" id="cd00537">
    <property type="entry name" value="MTHFR"/>
    <property type="match status" value="1"/>
</dbReference>
<comment type="similarity">
    <text evidence="3 8">Belongs to the methylenetetrahydrofolate reductase family.</text>
</comment>
<sequence length="295" mass="31501">MTIAGLLRHGRPTLSYELFPPRTPAAEETLRATMRVLADTRPDFMSITYGASGTTRSTSRGVVQMLAEAHTIPPLAHLTCVDQSRDELVTVIEEYLAEGVLDFLALRGDPPRGATDWSPHPDGLHYASQLVGLVHEVARAHGVSDICVGVAAFPATHAMPRWRQSSIDVLRYKQHAGAAFAITQVFYEVEQYTALVEDAAAQGITMPIIPEVMPIVSSRRAARASELTGVPTPAELVNALEAAESDDAARAAGVAHAARLSRELLEAGAPGIHVITFNQSAAALELVDAMGLAAR</sequence>
<dbReference type="Proteomes" id="UP001304125">
    <property type="component" value="Chromosome"/>
</dbReference>
<dbReference type="EMBL" id="CP134879">
    <property type="protein sequence ID" value="WNM24615.1"/>
    <property type="molecule type" value="Genomic_DNA"/>
</dbReference>
<evidence type="ECO:0000256" key="8">
    <source>
        <dbReference type="RuleBase" id="RU003862"/>
    </source>
</evidence>
<name>A0AA96J7R0_9MICO</name>
<evidence type="ECO:0000256" key="3">
    <source>
        <dbReference type="ARBA" id="ARBA00006743"/>
    </source>
</evidence>
<evidence type="ECO:0000256" key="7">
    <source>
        <dbReference type="ARBA" id="ARBA00048628"/>
    </source>
</evidence>
<accession>A0AA96J7R0</accession>
<keyword evidence="5 8" id="KW-0274">FAD</keyword>
<evidence type="ECO:0000256" key="1">
    <source>
        <dbReference type="ARBA" id="ARBA00001974"/>
    </source>
</evidence>
<dbReference type="PANTHER" id="PTHR45754">
    <property type="entry name" value="METHYLENETETRAHYDROFOLATE REDUCTASE"/>
    <property type="match status" value="1"/>
</dbReference>
<comment type="cofactor">
    <cofactor evidence="1 8">
        <name>FAD</name>
        <dbReference type="ChEBI" id="CHEBI:57692"/>
    </cofactor>
</comment>
<dbReference type="Pfam" id="PF02219">
    <property type="entry name" value="MTHFR"/>
    <property type="match status" value="1"/>
</dbReference>
<dbReference type="SUPFAM" id="SSF51730">
    <property type="entry name" value="FAD-linked oxidoreductase"/>
    <property type="match status" value="1"/>
</dbReference>
<dbReference type="GO" id="GO:0071949">
    <property type="term" value="F:FAD binding"/>
    <property type="evidence" value="ECO:0007669"/>
    <property type="project" value="TreeGrafter"/>
</dbReference>
<proteinExistence type="inferred from homology"/>
<evidence type="ECO:0000256" key="2">
    <source>
        <dbReference type="ARBA" id="ARBA00004777"/>
    </source>
</evidence>
<dbReference type="PANTHER" id="PTHR45754:SF3">
    <property type="entry name" value="METHYLENETETRAHYDROFOLATE REDUCTASE (NADPH)"/>
    <property type="match status" value="1"/>
</dbReference>
<evidence type="ECO:0000256" key="5">
    <source>
        <dbReference type="ARBA" id="ARBA00022827"/>
    </source>
</evidence>
<keyword evidence="10" id="KW-1185">Reference proteome</keyword>
<dbReference type="InterPro" id="IPR003171">
    <property type="entry name" value="Mehydrof_redctse-like"/>
</dbReference>
<dbReference type="InterPro" id="IPR029041">
    <property type="entry name" value="FAD-linked_oxidoreductase-like"/>
</dbReference>
<dbReference type="Gene3D" id="3.20.20.220">
    <property type="match status" value="1"/>
</dbReference>
<protein>
    <recommendedName>
        <fullName evidence="8">Methylenetetrahydrofolate reductase</fullName>
    </recommendedName>
</protein>
<dbReference type="GO" id="GO:0035999">
    <property type="term" value="P:tetrahydrofolate interconversion"/>
    <property type="evidence" value="ECO:0007669"/>
    <property type="project" value="TreeGrafter"/>
</dbReference>
<evidence type="ECO:0000256" key="4">
    <source>
        <dbReference type="ARBA" id="ARBA00022630"/>
    </source>
</evidence>
<keyword evidence="6 8" id="KW-0560">Oxidoreductase</keyword>
<evidence type="ECO:0000313" key="9">
    <source>
        <dbReference type="EMBL" id="WNM24615.1"/>
    </source>
</evidence>
<dbReference type="GO" id="GO:0106312">
    <property type="term" value="F:methylenetetrahydrofolate reductase (NADH) activity"/>
    <property type="evidence" value="ECO:0007669"/>
    <property type="project" value="UniProtKB-EC"/>
</dbReference>
<keyword evidence="4 8" id="KW-0285">Flavoprotein</keyword>